<evidence type="ECO:0000256" key="1">
    <source>
        <dbReference type="SAM" id="Phobius"/>
    </source>
</evidence>
<gene>
    <name evidence="2" type="ORF">C176_00200</name>
</gene>
<name>W4F8V0_9BACL</name>
<dbReference type="RefSeq" id="WP_255511482.1">
    <property type="nucleotide sequence ID" value="NZ_ASQA01000001.1"/>
</dbReference>
<reference evidence="2 3" key="1">
    <citation type="journal article" date="2014" name="BMC Genomics">
        <title>Genomic comparison of sporeforming bacilli isolated from milk.</title>
        <authorList>
            <person name="Moreno Switt A.I."/>
            <person name="Andrus A.D."/>
            <person name="Ranieri M.L."/>
            <person name="Orsi R.H."/>
            <person name="Ivy R."/>
            <person name="den Bakker H.C."/>
            <person name="Martin N.H."/>
            <person name="Wiedmann M."/>
            <person name="Boor K.J."/>
        </authorList>
    </citation>
    <scope>NUCLEOTIDE SEQUENCE [LARGE SCALE GENOMIC DNA]</scope>
    <source>
        <strain evidence="2 3">FSL R5-213</strain>
    </source>
</reference>
<sequence length="44" mass="4615">MGTFIVTVLGFSALILITGGILIHYLLVGLDTSTATLVDPKPKN</sequence>
<dbReference type="AlphaFoldDB" id="W4F8V0"/>
<feature type="transmembrane region" description="Helical" evidence="1">
    <location>
        <begin position="6"/>
        <end position="27"/>
    </location>
</feature>
<keyword evidence="1" id="KW-0812">Transmembrane</keyword>
<keyword evidence="1" id="KW-1133">Transmembrane helix</keyword>
<dbReference type="EMBL" id="ASQA01000001">
    <property type="protein sequence ID" value="ETT88767.1"/>
    <property type="molecule type" value="Genomic_DNA"/>
</dbReference>
<evidence type="ECO:0000313" key="2">
    <source>
        <dbReference type="EMBL" id="ETT88767.1"/>
    </source>
</evidence>
<keyword evidence="3" id="KW-1185">Reference proteome</keyword>
<accession>W4F8V0</accession>
<dbReference type="Proteomes" id="UP000019062">
    <property type="component" value="Unassembled WGS sequence"/>
</dbReference>
<protein>
    <submittedName>
        <fullName evidence="2">Uncharacterized protein</fullName>
    </submittedName>
</protein>
<comment type="caution">
    <text evidence="2">The sequence shown here is derived from an EMBL/GenBank/DDBJ whole genome shotgun (WGS) entry which is preliminary data.</text>
</comment>
<organism evidence="2 3">
    <name type="scientific">Viridibacillus arenosi FSL R5-213</name>
    <dbReference type="NCBI Taxonomy" id="1227360"/>
    <lineage>
        <taxon>Bacteria</taxon>
        <taxon>Bacillati</taxon>
        <taxon>Bacillota</taxon>
        <taxon>Bacilli</taxon>
        <taxon>Bacillales</taxon>
        <taxon>Caryophanaceae</taxon>
        <taxon>Viridibacillus</taxon>
    </lineage>
</organism>
<proteinExistence type="predicted"/>
<keyword evidence="1" id="KW-0472">Membrane</keyword>
<evidence type="ECO:0000313" key="3">
    <source>
        <dbReference type="Proteomes" id="UP000019062"/>
    </source>
</evidence>